<dbReference type="WBParaSite" id="Hba_05804">
    <property type="protein sequence ID" value="Hba_05804"/>
    <property type="gene ID" value="Hba_05804"/>
</dbReference>
<dbReference type="AlphaFoldDB" id="A0A1I7WKZ2"/>
<sequence length="108" mass="12393">MHFLVFFKFLDPRYSDQSINNAFYMGGMYNAGYTHEPYGHNVFIDPSSYGEPQQYPYYGGYSYGPYGYQGSAYPGAYGPYPGTSGAYRPFPQPQPSPPRRSRFYDLQL</sequence>
<evidence type="ECO:0000313" key="3">
    <source>
        <dbReference type="WBParaSite" id="Hba_05804"/>
    </source>
</evidence>
<evidence type="ECO:0000313" key="2">
    <source>
        <dbReference type="Proteomes" id="UP000095283"/>
    </source>
</evidence>
<feature type="region of interest" description="Disordered" evidence="1">
    <location>
        <begin position="84"/>
        <end position="108"/>
    </location>
</feature>
<evidence type="ECO:0000256" key="1">
    <source>
        <dbReference type="SAM" id="MobiDB-lite"/>
    </source>
</evidence>
<accession>A0A1I7WKZ2</accession>
<name>A0A1I7WKZ2_HETBA</name>
<proteinExistence type="predicted"/>
<dbReference type="Proteomes" id="UP000095283">
    <property type="component" value="Unplaced"/>
</dbReference>
<keyword evidence="2" id="KW-1185">Reference proteome</keyword>
<protein>
    <submittedName>
        <fullName evidence="3">YTH domain-containing protein</fullName>
    </submittedName>
</protein>
<reference evidence="3" key="1">
    <citation type="submission" date="2016-11" db="UniProtKB">
        <authorList>
            <consortium name="WormBaseParasite"/>
        </authorList>
    </citation>
    <scope>IDENTIFICATION</scope>
</reference>
<organism evidence="2 3">
    <name type="scientific">Heterorhabditis bacteriophora</name>
    <name type="common">Entomopathogenic nematode worm</name>
    <dbReference type="NCBI Taxonomy" id="37862"/>
    <lineage>
        <taxon>Eukaryota</taxon>
        <taxon>Metazoa</taxon>
        <taxon>Ecdysozoa</taxon>
        <taxon>Nematoda</taxon>
        <taxon>Chromadorea</taxon>
        <taxon>Rhabditida</taxon>
        <taxon>Rhabditina</taxon>
        <taxon>Rhabditomorpha</taxon>
        <taxon>Strongyloidea</taxon>
        <taxon>Heterorhabditidae</taxon>
        <taxon>Heterorhabditis</taxon>
    </lineage>
</organism>